<name>A0ABW2I5T5_9ACTN</name>
<sequence>MSGRNGNRPAKARAAGTPVWVSTPTQGPTDLDVQVMDQGASARAGIAGVLLKLSSRAGSAQARVGVDYSRFAEANGGNFGARLQLAQLPTCALTTPEIPACRTRTPLESTNNVQAQEVSAPVNLADAKSTGGTTLLAALTSTGSDGVTGGTYTATELKPSGSWAGGESSGSFNYSYPVTLPGSSGGFEPAVGLSYDSGSIDGQTGSTQAQASWAGDGWSTPHSYIEQSFASCKDDPNGSAAPKQTNDLCYDGPVLTLSLNGSTSALVYDNDKDVFKSESDNGDIVTHVYDKSARYDAGSWKVTTREGTVYQFGLNKLPGWATSKPTTNSVDTVPVYGAHAGDPCYSTAGFDASECAMAWRWNLDYVTDSHGNAVAYYYKQDTNFYGRNQGATMDSYVRDSYLDHIDYGFRDGGAYGTIADKVQFTPGPRCVSGTCTLDSTNKANFPDVPFDLICAQGTTCTAQSPTFFSTVRLTTITTKQYDVVSGQYLPVDSYALAQSIPATGDATSPTLWLGSIARTGYDTTAGGSTTAITLPSISFTGGRLPNRVNLNDGLQAFNRYRLQSITSETGAVTTVGYELPEPCGSTAGLDPATNTNSCFPVRWQPEGYTAPFVDWFNKYAVTRVTTTDPTGGAPATATSYAYLGGAAWHFDDNEIIKPKYRTYGQFRGYATVRTFTGDGANDRRTQSDTAYYRGMSKNNNSTVVNVNDSLGGAHEDLDELAGAVLETTAYQGENGPADNSEITAYWVSAATATRTRSGLPALTANRVEQAVTVNRQRVTSGATTTWRYNETDNSYYDGITSPTFGLLKTRYSHSVPANAAYDRCTSNTYVPTSTSSPLVGLVSQVETVSVACGGFTEGTPASVPVTLNTLTAPPTVSRPAQVVSATRTFYDDPTFSTVFPQTAVPTKGDVTMTQQAETFANGSYAFKTLGKSTFDAYGRGLLAYDGNGYLTKTEYVVNAAGLTTGTKVTNPLGDTSTSTSSSLRGLTLTVTDANKVVTTQQYDALGRTTAVWLHSRTGSYPDYKYGYTVSKTGITAVVTERMNDATGYIRSITLYDAQMRPRQTQSVTPQSGRLVTDAFYDSRGWTTATYNGWWDSATTPTIGAPVSAANLQQKVPNQTFTTYDGLGRAAVVTQAQNNVTVSSTTTVYQGDRVTTVPPTGSTVTTTVTDPLGRTSSQLEYKVRPTVTVPADQFTGAYSITAPTAADSIVTSKYGYDSHGNQSTVTDTTNNNTWTSTYNLLGQLLSRNDPDAGTSKDYQYDGNGNLIQSTDARDKIVSYTYDAINRRTGSYAATANSQAAANQLTAMVYDNSDNAVANMTYPKGQLTGAVSYANSQAYRFQARGFNVFGSSIGETVTIPTNEGLLAGTYNLGHLYTANRGLPAKDVYAAQGGLPAETVQRGYDGFDIPDTLGGLTGYVQGTTQDAYGRTTYQQLGTSTNLANVTSSYYDHTGLLKQQLLTRTATSPNNVDQQDYEYDLSGNLIHQTSTRLAADNVGETQCFSYDELRRLTQAWTATDKCAATPTAASHAMVGNTIGSGSAFWTSWAFDNLGNRTSQVKHAVPSGTDTTTNYQYTAKPHQVTSSSTAGGSTGSSSYTYDLAGNTLTRNPGTGAQTLTWDDAGRLTSVATSQGTTSNVYAADGQLLLQKDPGSTTLYLGSQQFTLNTSTNTVTGIRYYALPGGGTVIRTGASNNYKFALADPLGTPRLYLDSTAQNPSWRQQTPYGENRGVSITIPDNRGFLDKTVNTNSGLVHVGAREYDASVGRFVSVDPIQDLMDPQQWNGYTYANNNPVSLSDPSGLVPIDNELDDQFGHEKKLTGKYKKRATSRTVYGDSPRRGDLNIYDIKGSDNQPVRKVCVTGVACVDQYDVTDINDYIDRYHASVSASSARNGGQPLNDVQYLKAMLDACADNTRDLEANCSGAGYMKRVDAYGEASSALEEQLHGTPAWKTGTAVLGTIAEGAASADACLLGVVGGRRSFSADTRVLLGNGKVTIAFKNLKAGDKVLATDPETGEQGPRKISTIWVHKDDLYVLVVNGMQLTTTEDHPFWDVTDQRWERADKLDQGDLLRTPTGAEARVDGFHSQTRRRADAYNLTVDDLHTYYVLAGKTPVLVHNCGPNLQSRNDMAASGIRPGRNGKAETSQAGLEYDKHQLNPGQDSPKRFLPRVGSNKADLDRAGQMLLDDIAFHPRGVEEIVTGGGFGGGTRIIRPDGVGAVFDSGGAFQYFGNFRYPG</sequence>
<dbReference type="PROSITE" id="PS50818">
    <property type="entry name" value="INTEIN_C_TER"/>
    <property type="match status" value="1"/>
</dbReference>
<dbReference type="SMART" id="SM00306">
    <property type="entry name" value="HintN"/>
    <property type="match status" value="1"/>
</dbReference>
<dbReference type="Proteomes" id="UP001596548">
    <property type="component" value="Unassembled WGS sequence"/>
</dbReference>
<evidence type="ECO:0000256" key="1">
    <source>
        <dbReference type="SAM" id="MobiDB-lite"/>
    </source>
</evidence>
<dbReference type="PANTHER" id="PTHR32305:SF17">
    <property type="entry name" value="TRNA NUCLEASE WAPA"/>
    <property type="match status" value="1"/>
</dbReference>
<organism evidence="3 4">
    <name type="scientific">Paractinoplanes rhizophilus</name>
    <dbReference type="NCBI Taxonomy" id="1416877"/>
    <lineage>
        <taxon>Bacteria</taxon>
        <taxon>Bacillati</taxon>
        <taxon>Actinomycetota</taxon>
        <taxon>Actinomycetes</taxon>
        <taxon>Micromonosporales</taxon>
        <taxon>Micromonosporaceae</taxon>
        <taxon>Paractinoplanes</taxon>
    </lineage>
</organism>
<feature type="domain" description="Hint" evidence="2">
    <location>
        <begin position="1974"/>
        <end position="2070"/>
    </location>
</feature>
<gene>
    <name evidence="3" type="ORF">ACFQS1_40035</name>
</gene>
<dbReference type="EMBL" id="JBHTBJ010000084">
    <property type="protein sequence ID" value="MFC7280185.1"/>
    <property type="molecule type" value="Genomic_DNA"/>
</dbReference>
<accession>A0ABW2I5T5</accession>
<dbReference type="InterPro" id="IPR006141">
    <property type="entry name" value="Intein_N"/>
</dbReference>
<dbReference type="InterPro" id="IPR050708">
    <property type="entry name" value="T6SS_VgrG/RHS"/>
</dbReference>
<dbReference type="NCBIfam" id="TIGR03696">
    <property type="entry name" value="Rhs_assc_core"/>
    <property type="match status" value="1"/>
</dbReference>
<dbReference type="RefSeq" id="WP_378978232.1">
    <property type="nucleotide sequence ID" value="NZ_JBHTBJ010000084.1"/>
</dbReference>
<dbReference type="CDD" id="cd00081">
    <property type="entry name" value="Hint"/>
    <property type="match status" value="1"/>
</dbReference>
<dbReference type="Pfam" id="PF05593">
    <property type="entry name" value="RHS_repeat"/>
    <property type="match status" value="1"/>
</dbReference>
<comment type="caution">
    <text evidence="3">The sequence shown here is derived from an EMBL/GenBank/DDBJ whole genome shotgun (WGS) entry which is preliminary data.</text>
</comment>
<dbReference type="InterPro" id="IPR030934">
    <property type="entry name" value="Intein_C"/>
</dbReference>
<evidence type="ECO:0000259" key="2">
    <source>
        <dbReference type="SMART" id="SM00306"/>
    </source>
</evidence>
<dbReference type="NCBIfam" id="TIGR01643">
    <property type="entry name" value="YD_repeat_2x"/>
    <property type="match status" value="2"/>
</dbReference>
<evidence type="ECO:0000313" key="4">
    <source>
        <dbReference type="Proteomes" id="UP001596548"/>
    </source>
</evidence>
<dbReference type="InterPro" id="IPR003587">
    <property type="entry name" value="Hint_dom_N"/>
</dbReference>
<dbReference type="InterPro" id="IPR036844">
    <property type="entry name" value="Hint_dom_sf"/>
</dbReference>
<dbReference type="PANTHER" id="PTHR32305">
    <property type="match status" value="1"/>
</dbReference>
<proteinExistence type="predicted"/>
<keyword evidence="4" id="KW-1185">Reference proteome</keyword>
<dbReference type="Gene3D" id="2.170.16.10">
    <property type="entry name" value="Hedgehog/Intein (Hint) domain"/>
    <property type="match status" value="1"/>
</dbReference>
<dbReference type="NCBIfam" id="TIGR01443">
    <property type="entry name" value="intein_Cterm"/>
    <property type="match status" value="1"/>
</dbReference>
<protein>
    <submittedName>
        <fullName evidence="3">Polymorphic toxin-type HINT domain-containing protein</fullName>
    </submittedName>
</protein>
<feature type="region of interest" description="Disordered" evidence="1">
    <location>
        <begin position="1"/>
        <end position="26"/>
    </location>
</feature>
<dbReference type="InterPro" id="IPR031325">
    <property type="entry name" value="RHS_repeat"/>
</dbReference>
<dbReference type="InterPro" id="IPR022385">
    <property type="entry name" value="Rhs_assc_core"/>
</dbReference>
<dbReference type="PROSITE" id="PS50817">
    <property type="entry name" value="INTEIN_N_TER"/>
    <property type="match status" value="1"/>
</dbReference>
<dbReference type="InterPro" id="IPR006530">
    <property type="entry name" value="YD"/>
</dbReference>
<dbReference type="Pfam" id="PF07591">
    <property type="entry name" value="PT-HINT"/>
    <property type="match status" value="1"/>
</dbReference>
<reference evidence="4" key="1">
    <citation type="journal article" date="2019" name="Int. J. Syst. Evol. Microbiol.">
        <title>The Global Catalogue of Microorganisms (GCM) 10K type strain sequencing project: providing services to taxonomists for standard genome sequencing and annotation.</title>
        <authorList>
            <consortium name="The Broad Institute Genomics Platform"/>
            <consortium name="The Broad Institute Genome Sequencing Center for Infectious Disease"/>
            <person name="Wu L."/>
            <person name="Ma J."/>
        </authorList>
    </citation>
    <scope>NUCLEOTIDE SEQUENCE [LARGE SCALE GENOMIC DNA]</scope>
    <source>
        <strain evidence="4">XZYJT-10</strain>
    </source>
</reference>
<dbReference type="SUPFAM" id="SSF51294">
    <property type="entry name" value="Hedgehog/intein (Hint) domain"/>
    <property type="match status" value="1"/>
</dbReference>
<evidence type="ECO:0000313" key="3">
    <source>
        <dbReference type="EMBL" id="MFC7280185.1"/>
    </source>
</evidence>
<dbReference type="Gene3D" id="2.180.10.10">
    <property type="entry name" value="RHS repeat-associated core"/>
    <property type="match status" value="2"/>
</dbReference>